<keyword evidence="1" id="KW-1133">Transmembrane helix</keyword>
<dbReference type="SUPFAM" id="SSF50370">
    <property type="entry name" value="Ricin B-like lectins"/>
    <property type="match status" value="1"/>
</dbReference>
<dbReference type="EMBL" id="PDXA01000005">
    <property type="protein sequence ID" value="RYN58230.1"/>
    <property type="molecule type" value="Genomic_DNA"/>
</dbReference>
<evidence type="ECO:0008006" key="4">
    <source>
        <dbReference type="Google" id="ProtNLM"/>
    </source>
</evidence>
<evidence type="ECO:0000313" key="3">
    <source>
        <dbReference type="Proteomes" id="UP000292402"/>
    </source>
</evidence>
<organism evidence="2 3">
    <name type="scientific">Alternaria tenuissima</name>
    <dbReference type="NCBI Taxonomy" id="119927"/>
    <lineage>
        <taxon>Eukaryota</taxon>
        <taxon>Fungi</taxon>
        <taxon>Dikarya</taxon>
        <taxon>Ascomycota</taxon>
        <taxon>Pezizomycotina</taxon>
        <taxon>Dothideomycetes</taxon>
        <taxon>Pleosporomycetidae</taxon>
        <taxon>Pleosporales</taxon>
        <taxon>Pleosporineae</taxon>
        <taxon>Pleosporaceae</taxon>
        <taxon>Alternaria</taxon>
        <taxon>Alternaria sect. Alternaria</taxon>
        <taxon>Alternaria alternata complex</taxon>
    </lineage>
</organism>
<keyword evidence="1" id="KW-0472">Membrane</keyword>
<feature type="transmembrane region" description="Helical" evidence="1">
    <location>
        <begin position="20"/>
        <end position="41"/>
    </location>
</feature>
<protein>
    <recommendedName>
        <fullName evidence="4">Ricin B lectin domain-containing protein</fullName>
    </recommendedName>
</protein>
<dbReference type="OrthoDB" id="3682743at2759"/>
<dbReference type="Gene3D" id="2.80.10.50">
    <property type="match status" value="1"/>
</dbReference>
<dbReference type="AlphaFoldDB" id="A0A4Q4RM32"/>
<sequence length="216" mass="23971">MKLRSNASSSINLSSTYLSIFNFTTYSLAIIMSSWIGPSIYRIENHNVRKAALQLKSGDKAEKANVIIHSANDKFSHWQFVHVDSGMSGKDEFMIINVETGLHLTAPDKSDSYKVEAVARTSPNFFCRQLQGGSNDCSSRLARITTYSLECRTNQEWIPSAGNKEMKLLTSSYQIADNTKCEIWNGANAATGAWWYLELVDGQAATYPDVGKAPKP</sequence>
<dbReference type="InterPro" id="IPR035992">
    <property type="entry name" value="Ricin_B-like_lectins"/>
</dbReference>
<accession>A0A4Q4RM32</accession>
<comment type="caution">
    <text evidence="2">The sequence shown here is derived from an EMBL/GenBank/DDBJ whole genome shotgun (WGS) entry which is preliminary data.</text>
</comment>
<evidence type="ECO:0000256" key="1">
    <source>
        <dbReference type="SAM" id="Phobius"/>
    </source>
</evidence>
<evidence type="ECO:0000313" key="2">
    <source>
        <dbReference type="EMBL" id="RYN58230.1"/>
    </source>
</evidence>
<keyword evidence="1" id="KW-0812">Transmembrane</keyword>
<proteinExistence type="predicted"/>
<name>A0A4Q4RM32_9PLEO</name>
<dbReference type="Proteomes" id="UP000292402">
    <property type="component" value="Unassembled WGS sequence"/>
</dbReference>
<gene>
    <name evidence="2" type="ORF">AA0114_g2132</name>
</gene>
<reference evidence="3" key="1">
    <citation type="journal article" date="2019" name="bioRxiv">
        <title>Genomics, evolutionary history and diagnostics of the Alternaria alternata species group including apple and Asian pear pathotypes.</title>
        <authorList>
            <person name="Armitage A.D."/>
            <person name="Cockerton H.M."/>
            <person name="Sreenivasaprasad S."/>
            <person name="Woodhall J.W."/>
            <person name="Lane C.R."/>
            <person name="Harrison R.J."/>
            <person name="Clarkson J.P."/>
        </authorList>
    </citation>
    <scope>NUCLEOTIDE SEQUENCE [LARGE SCALE GENOMIC DNA]</scope>
    <source>
        <strain evidence="3">FERA 1082</strain>
    </source>
</reference>